<dbReference type="InterPro" id="IPR000990">
    <property type="entry name" value="Innexin"/>
</dbReference>
<name>A0AA36DIE1_9BILA</name>
<comment type="similarity">
    <text evidence="12">Belongs to the pannexin family.</text>
</comment>
<dbReference type="PANTHER" id="PTHR11893">
    <property type="entry name" value="INNEXIN"/>
    <property type="match status" value="1"/>
</dbReference>
<evidence type="ECO:0000256" key="3">
    <source>
        <dbReference type="ARBA" id="ARBA00022448"/>
    </source>
</evidence>
<evidence type="ECO:0000256" key="6">
    <source>
        <dbReference type="ARBA" id="ARBA00022868"/>
    </source>
</evidence>
<accession>A0AA36DIE1</accession>
<keyword evidence="4" id="KW-1003">Cell membrane</keyword>
<dbReference type="Pfam" id="PF00876">
    <property type="entry name" value="Innexin"/>
    <property type="match status" value="1"/>
</dbReference>
<keyword evidence="11 12" id="KW-0407">Ion channel</keyword>
<dbReference type="Proteomes" id="UP001177023">
    <property type="component" value="Unassembled WGS sequence"/>
</dbReference>
<sequence>MLLGIPFLDKLQNKFKSQVLDDGVDRLNYRTAALIVLFFALMVSAKQYTGKPIQCWTPSEFNGAWVDYAHDYCFTADTYFVKDNETDSLDSADRGKDSRISYYQWVPLLLAIQALCFYLPNWLWKTTTSYFGIDLEHCVTAAVKARTANSEKRQKELGDVSITLAEALGLQDYSKFRRRDRSFKFGADYLSNSLTSFYIFIKALYVVNLICQIHVISAFLSSDHVFWGFSTLANLVQGLEWETTGLFPRVTFCDFYIHTHHSLANYTVQCVLMINMFNEKIFLFLWFLFMLMLIVTSINAVATVFSYTVDRCREKSVYKWLKHAPEFDPIHLSRFSKDVLKADGCLVLRFIEDHAGLAVARDVASKLWSEWISETGDSTMLSLKHRKPSDQYQMNSMENNLLHKSAGTGLCPYTADMLSKKHLDAASESTFSTSQESAL</sequence>
<evidence type="ECO:0000256" key="9">
    <source>
        <dbReference type="ARBA" id="ARBA00023065"/>
    </source>
</evidence>
<proteinExistence type="inferred from homology"/>
<organism evidence="13 14">
    <name type="scientific">Mesorhabditis spiculigera</name>
    <dbReference type="NCBI Taxonomy" id="96644"/>
    <lineage>
        <taxon>Eukaryota</taxon>
        <taxon>Metazoa</taxon>
        <taxon>Ecdysozoa</taxon>
        <taxon>Nematoda</taxon>
        <taxon>Chromadorea</taxon>
        <taxon>Rhabditida</taxon>
        <taxon>Rhabditina</taxon>
        <taxon>Rhabditomorpha</taxon>
        <taxon>Rhabditoidea</taxon>
        <taxon>Rhabditidae</taxon>
        <taxon>Mesorhabditinae</taxon>
        <taxon>Mesorhabditis</taxon>
    </lineage>
</organism>
<evidence type="ECO:0000256" key="4">
    <source>
        <dbReference type="ARBA" id="ARBA00022475"/>
    </source>
</evidence>
<dbReference type="GO" id="GO:0034220">
    <property type="term" value="P:monoatomic ion transmembrane transport"/>
    <property type="evidence" value="ECO:0007669"/>
    <property type="project" value="UniProtKB-KW"/>
</dbReference>
<protein>
    <recommendedName>
        <fullName evidence="12">Innexin</fullName>
    </recommendedName>
</protein>
<feature type="transmembrane region" description="Helical" evidence="12">
    <location>
        <begin position="102"/>
        <end position="120"/>
    </location>
</feature>
<dbReference type="PANTHER" id="PTHR11893:SF20">
    <property type="entry name" value="INNEXIN-3"/>
    <property type="match status" value="1"/>
</dbReference>
<feature type="transmembrane region" description="Helical" evidence="12">
    <location>
        <begin position="281"/>
        <end position="307"/>
    </location>
</feature>
<comment type="caution">
    <text evidence="13">The sequence shown here is derived from an EMBL/GenBank/DDBJ whole genome shotgun (WGS) entry which is preliminary data.</text>
</comment>
<keyword evidence="14" id="KW-1185">Reference proteome</keyword>
<keyword evidence="7" id="KW-0965">Cell junction</keyword>
<evidence type="ECO:0000256" key="10">
    <source>
        <dbReference type="ARBA" id="ARBA00023136"/>
    </source>
</evidence>
<evidence type="ECO:0000256" key="2">
    <source>
        <dbReference type="ARBA" id="ARBA00004651"/>
    </source>
</evidence>
<feature type="transmembrane region" description="Helical" evidence="12">
    <location>
        <begin position="197"/>
        <end position="220"/>
    </location>
</feature>
<evidence type="ECO:0000256" key="1">
    <source>
        <dbReference type="ARBA" id="ARBA00004610"/>
    </source>
</evidence>
<feature type="non-terminal residue" evidence="13">
    <location>
        <position position="439"/>
    </location>
</feature>
<dbReference type="GO" id="GO:0005921">
    <property type="term" value="C:gap junction"/>
    <property type="evidence" value="ECO:0007669"/>
    <property type="project" value="UniProtKB-SubCell"/>
</dbReference>
<evidence type="ECO:0000313" key="14">
    <source>
        <dbReference type="Proteomes" id="UP001177023"/>
    </source>
</evidence>
<comment type="function">
    <text evidence="12">Structural component of the gap junctions.</text>
</comment>
<dbReference type="PROSITE" id="PS51013">
    <property type="entry name" value="PANNEXIN"/>
    <property type="match status" value="1"/>
</dbReference>
<keyword evidence="3 12" id="KW-0813">Transport</keyword>
<evidence type="ECO:0000256" key="12">
    <source>
        <dbReference type="RuleBase" id="RU010713"/>
    </source>
</evidence>
<keyword evidence="6" id="KW-0303">Gap junction</keyword>
<dbReference type="EMBL" id="CATQJA010002710">
    <property type="protein sequence ID" value="CAJ0587790.1"/>
    <property type="molecule type" value="Genomic_DNA"/>
</dbReference>
<keyword evidence="9 12" id="KW-0406">Ion transport</keyword>
<comment type="subcellular location">
    <subcellularLocation>
        <location evidence="1">Cell junction</location>
        <location evidence="1">Gap junction</location>
    </subcellularLocation>
    <subcellularLocation>
        <location evidence="2 12">Cell membrane</location>
        <topology evidence="2 12">Multi-pass membrane protein</topology>
    </subcellularLocation>
</comment>
<evidence type="ECO:0000256" key="5">
    <source>
        <dbReference type="ARBA" id="ARBA00022692"/>
    </source>
</evidence>
<dbReference type="GO" id="GO:0005886">
    <property type="term" value="C:plasma membrane"/>
    <property type="evidence" value="ECO:0007669"/>
    <property type="project" value="UniProtKB-SubCell"/>
</dbReference>
<evidence type="ECO:0000256" key="8">
    <source>
        <dbReference type="ARBA" id="ARBA00022989"/>
    </source>
</evidence>
<evidence type="ECO:0000256" key="7">
    <source>
        <dbReference type="ARBA" id="ARBA00022949"/>
    </source>
</evidence>
<dbReference type="AlphaFoldDB" id="A0AA36DIE1"/>
<evidence type="ECO:0000256" key="11">
    <source>
        <dbReference type="ARBA" id="ARBA00023303"/>
    </source>
</evidence>
<gene>
    <name evidence="12" type="primary">inx</name>
    <name evidence="13" type="ORF">MSPICULIGERA_LOCUS25744</name>
</gene>
<reference evidence="13" key="1">
    <citation type="submission" date="2023-06" db="EMBL/GenBank/DDBJ databases">
        <authorList>
            <person name="Delattre M."/>
        </authorList>
    </citation>
    <scope>NUCLEOTIDE SEQUENCE</scope>
    <source>
        <strain evidence="13">AF72</strain>
    </source>
</reference>
<dbReference type="GO" id="GO:0005243">
    <property type="term" value="F:gap junction channel activity"/>
    <property type="evidence" value="ECO:0007669"/>
    <property type="project" value="TreeGrafter"/>
</dbReference>
<keyword evidence="5 12" id="KW-0812">Transmembrane</keyword>
<evidence type="ECO:0000313" key="13">
    <source>
        <dbReference type="EMBL" id="CAJ0587790.1"/>
    </source>
</evidence>
<keyword evidence="10 12" id="KW-0472">Membrane</keyword>
<keyword evidence="8 12" id="KW-1133">Transmembrane helix</keyword>
<dbReference type="PRINTS" id="PR01262">
    <property type="entry name" value="INNEXIN"/>
</dbReference>
<comment type="caution">
    <text evidence="12">Lacks conserved residue(s) required for the propagation of feature annotation.</text>
</comment>